<dbReference type="AlphaFoldDB" id="A0A561Q3G3"/>
<accession>A0A561Q3G3</accession>
<dbReference type="RefSeq" id="WP_222428987.1">
    <property type="nucleotide sequence ID" value="NZ_VIWO01000001.1"/>
</dbReference>
<protein>
    <submittedName>
        <fullName evidence="1">Uncharacterized protein</fullName>
    </submittedName>
</protein>
<organism evidence="1 2">
    <name type="scientific">Chitinophaga polysaccharea</name>
    <dbReference type="NCBI Taxonomy" id="1293035"/>
    <lineage>
        <taxon>Bacteria</taxon>
        <taxon>Pseudomonadati</taxon>
        <taxon>Bacteroidota</taxon>
        <taxon>Chitinophagia</taxon>
        <taxon>Chitinophagales</taxon>
        <taxon>Chitinophagaceae</taxon>
        <taxon>Chitinophaga</taxon>
    </lineage>
</organism>
<proteinExistence type="predicted"/>
<keyword evidence="2" id="KW-1185">Reference proteome</keyword>
<reference evidence="1 2" key="1">
    <citation type="submission" date="2019-06" db="EMBL/GenBank/DDBJ databases">
        <title>Sorghum-associated microbial communities from plants grown in Nebraska, USA.</title>
        <authorList>
            <person name="Schachtman D."/>
        </authorList>
    </citation>
    <scope>NUCLEOTIDE SEQUENCE [LARGE SCALE GENOMIC DNA]</scope>
    <source>
        <strain evidence="1 2">1209</strain>
    </source>
</reference>
<sequence length="180" mass="19528">MLMFNKNTLLTGAVMATVLGISFSSCKKDNDDPIVPTPRSKTYELKGTTGDDKDKKIGTVTLKENLADTGNSVIVVLNLDKNTKDAEYNVYLIKGTIAAPTTDTIFRPKDLEKKAISFKGTGAALTHTVVDKINTIKLYQPNNVRTEIKFKYDDVLALSSFLKVATATGTETLAIGSFGK</sequence>
<evidence type="ECO:0000313" key="2">
    <source>
        <dbReference type="Proteomes" id="UP000320811"/>
    </source>
</evidence>
<dbReference type="Proteomes" id="UP000320811">
    <property type="component" value="Unassembled WGS sequence"/>
</dbReference>
<comment type="caution">
    <text evidence="1">The sequence shown here is derived from an EMBL/GenBank/DDBJ whole genome shotgun (WGS) entry which is preliminary data.</text>
</comment>
<name>A0A561Q3G3_9BACT</name>
<dbReference type="EMBL" id="VIWO01000001">
    <property type="protein sequence ID" value="TWF44907.1"/>
    <property type="molecule type" value="Genomic_DNA"/>
</dbReference>
<evidence type="ECO:0000313" key="1">
    <source>
        <dbReference type="EMBL" id="TWF44907.1"/>
    </source>
</evidence>
<dbReference type="PROSITE" id="PS51257">
    <property type="entry name" value="PROKAR_LIPOPROTEIN"/>
    <property type="match status" value="1"/>
</dbReference>
<gene>
    <name evidence="1" type="ORF">FHW36_101833</name>
</gene>